<dbReference type="EMBL" id="AEUX02000006">
    <property type="protein sequence ID" value="EHI69530.1"/>
    <property type="molecule type" value="Genomic_DNA"/>
</dbReference>
<dbReference type="Gene3D" id="3.40.430.10">
    <property type="entry name" value="Dihydrofolate Reductase, subunit A"/>
    <property type="match status" value="1"/>
</dbReference>
<gene>
    <name evidence="2" type="ORF">STRIC_1294</name>
</gene>
<dbReference type="GO" id="GO:0009231">
    <property type="term" value="P:riboflavin biosynthetic process"/>
    <property type="evidence" value="ECO:0007669"/>
    <property type="project" value="InterPro"/>
</dbReference>
<comment type="caution">
    <text evidence="2">The sequence shown here is derived from an EMBL/GenBank/DDBJ whole genome shotgun (WGS) entry which is preliminary data.</text>
</comment>
<dbReference type="InterPro" id="IPR024072">
    <property type="entry name" value="DHFR-like_dom_sf"/>
</dbReference>
<dbReference type="SUPFAM" id="SSF53597">
    <property type="entry name" value="Dihydrofolate reductase-like"/>
    <property type="match status" value="1"/>
</dbReference>
<dbReference type="STRING" id="764299.STRIC_1294"/>
<dbReference type="AlphaFoldDB" id="G5K3C6"/>
<evidence type="ECO:0000313" key="2">
    <source>
        <dbReference type="EMBL" id="EHI69530.1"/>
    </source>
</evidence>
<dbReference type="Proteomes" id="UP000003330">
    <property type="component" value="Unassembled WGS sequence"/>
</dbReference>
<evidence type="ECO:0000313" key="3">
    <source>
        <dbReference type="Proteomes" id="UP000003330"/>
    </source>
</evidence>
<dbReference type="InterPro" id="IPR002734">
    <property type="entry name" value="RibDG_C"/>
</dbReference>
<name>G5K3C6_9STRE</name>
<feature type="domain" description="Bacterial bifunctional deaminase-reductase C-terminal" evidence="1">
    <location>
        <begin position="6"/>
        <end position="59"/>
    </location>
</feature>
<accession>G5K3C6</accession>
<dbReference type="GO" id="GO:0008703">
    <property type="term" value="F:5-amino-6-(5-phosphoribosylamino)uracil reductase activity"/>
    <property type="evidence" value="ECO:0007669"/>
    <property type="project" value="InterPro"/>
</dbReference>
<evidence type="ECO:0000259" key="1">
    <source>
        <dbReference type="Pfam" id="PF01872"/>
    </source>
</evidence>
<protein>
    <submittedName>
        <fullName evidence="2">Riboflavin biosynthesis protein RibD C-terminal domain protein</fullName>
    </submittedName>
</protein>
<organism evidence="2 3">
    <name type="scientific">Streptococcus ictaluri 707-05</name>
    <dbReference type="NCBI Taxonomy" id="764299"/>
    <lineage>
        <taxon>Bacteria</taxon>
        <taxon>Bacillati</taxon>
        <taxon>Bacillota</taxon>
        <taxon>Bacilli</taxon>
        <taxon>Lactobacillales</taxon>
        <taxon>Streptococcaceae</taxon>
        <taxon>Streptococcus</taxon>
    </lineage>
</organism>
<keyword evidence="3" id="KW-1185">Reference proteome</keyword>
<proteinExistence type="predicted"/>
<sequence>MIFTNDPISLLESLKEENRGNIWLFGGGELVRTLLAQQLIDHFIIGFIPTILGGGKGFIHHK</sequence>
<reference evidence="2 3" key="1">
    <citation type="journal article" date="2014" name="Int. J. Syst. Evol. Microbiol.">
        <title>Phylogenomics and the dynamic genome evolution of the genus Streptococcus.</title>
        <authorList>
            <consortium name="The Broad Institute Genome Sequencing Platform"/>
            <person name="Richards V.P."/>
            <person name="Palmer S.R."/>
            <person name="Pavinski Bitar P.D."/>
            <person name="Qin X."/>
            <person name="Weinstock G.M."/>
            <person name="Highlander S.K."/>
            <person name="Town C.D."/>
            <person name="Burne R.A."/>
            <person name="Stanhope M.J."/>
        </authorList>
    </citation>
    <scope>NUCLEOTIDE SEQUENCE [LARGE SCALE GENOMIC DNA]</scope>
    <source>
        <strain evidence="2 3">707-05</strain>
    </source>
</reference>
<dbReference type="Pfam" id="PF01872">
    <property type="entry name" value="RibD_C"/>
    <property type="match status" value="1"/>
</dbReference>